<dbReference type="EMBL" id="BMLB01000003">
    <property type="protein sequence ID" value="GGK68563.1"/>
    <property type="molecule type" value="Genomic_DNA"/>
</dbReference>
<dbReference type="PANTHER" id="PTHR42736">
    <property type="entry name" value="PROTEIN-GLUTAMINE GAMMA-GLUTAMYLTRANSFERASE"/>
    <property type="match status" value="1"/>
</dbReference>
<dbReference type="SMART" id="SM00460">
    <property type="entry name" value="TGc"/>
    <property type="match status" value="1"/>
</dbReference>
<accession>A0ABQ2FA44</accession>
<organism evidence="4 5">
    <name type="scientific">Ornithinimicrobium pekingense</name>
    <dbReference type="NCBI Taxonomy" id="384677"/>
    <lineage>
        <taxon>Bacteria</taxon>
        <taxon>Bacillati</taxon>
        <taxon>Actinomycetota</taxon>
        <taxon>Actinomycetes</taxon>
        <taxon>Micrococcales</taxon>
        <taxon>Ornithinimicrobiaceae</taxon>
        <taxon>Ornithinimicrobium</taxon>
    </lineage>
</organism>
<feature type="transmembrane region" description="Helical" evidence="2">
    <location>
        <begin position="618"/>
        <end position="638"/>
    </location>
</feature>
<dbReference type="InterPro" id="IPR021878">
    <property type="entry name" value="TgpA_N"/>
</dbReference>
<keyword evidence="2" id="KW-0812">Transmembrane</keyword>
<name>A0ABQ2FA44_9MICO</name>
<dbReference type="InterPro" id="IPR052901">
    <property type="entry name" value="Bact_TGase-like"/>
</dbReference>
<reference evidence="5" key="1">
    <citation type="journal article" date="2019" name="Int. J. Syst. Evol. Microbiol.">
        <title>The Global Catalogue of Microorganisms (GCM) 10K type strain sequencing project: providing services to taxonomists for standard genome sequencing and annotation.</title>
        <authorList>
            <consortium name="The Broad Institute Genomics Platform"/>
            <consortium name="The Broad Institute Genome Sequencing Center for Infectious Disease"/>
            <person name="Wu L."/>
            <person name="Ma J."/>
        </authorList>
    </citation>
    <scope>NUCLEOTIDE SEQUENCE [LARGE SCALE GENOMIC DNA]</scope>
    <source>
        <strain evidence="5">CGMCC 1.5362</strain>
    </source>
</reference>
<dbReference type="RefSeq" id="WP_156875752.1">
    <property type="nucleotide sequence ID" value="NZ_BMLB01000003.1"/>
</dbReference>
<feature type="transmembrane region" description="Helical" evidence="2">
    <location>
        <begin position="41"/>
        <end position="59"/>
    </location>
</feature>
<feature type="transmembrane region" description="Helical" evidence="2">
    <location>
        <begin position="178"/>
        <end position="199"/>
    </location>
</feature>
<sequence length="773" mass="82361">MRLDTSRDAFARGMWPEGLVAALATLAVAWPLTGLLREDSWFVPAVLMVGLVALTGAVLRTLDVPPSLTSVVQLLVSLVGLSQVYLRESLWRGLVPTRDTLLLVGELLREAGTVLQTYAAPAPTTQGVAFLVVSLMTLTAVSVDSMGVTGRAPASAGIPLAAGFLVSVSNSGQAMEPWYFAAVAVLWLVMLAQQGHRVLAGWPSANRREAHGRDDVTANVPTYRGLSQVLGALALVAAVVGAAAIPHLPPTFLGDGLARNPDARNAGEGSAQVSFTETMDPARDLRNQSQAPVLTYRTTATRLEPLRVTATERWDDGRWVAPNRPVSGLLPVDAPIPRPAGLADGVQLQQEQVTVTGNALDVPHLAVPFPVASVQLPDDSAYRFDPDDSTVVLQAPADQYTAAYLSVAGGGELPDGVGEAPADPAKFDEEVLAVDPVSAEAVGALTDEVVAGTSNALQAAILIQNHLRSAPYQYSLTLAPAAEADASDPIGGFLETRQGYCVQFATAMVMMARSEGIPARMAVGFLPGQVQVDGTRRVIAADAHTWPELWISGMGWTRFEPTPGIRSEAPPVYARTPATTGDAAPTTTTVTRTPEPTTTAAAPTPEEESGLSEIWPTLWRTLVGVLVLALLMALVPLVGRRYREEALRAAATPTEKVEGQWLVLTRSLGDLGVDEPPARSPRDMRRHYRENTMMNRSGEDALGRITATLERSRYAAPDHVADADASRMGEDVRTVVEQVREATPWNIRANAALLPQSGLAGVRAWVRGVFRRR</sequence>
<dbReference type="Pfam" id="PF01841">
    <property type="entry name" value="Transglut_core"/>
    <property type="match status" value="1"/>
</dbReference>
<dbReference type="Gene3D" id="3.10.620.30">
    <property type="match status" value="1"/>
</dbReference>
<evidence type="ECO:0000313" key="5">
    <source>
        <dbReference type="Proteomes" id="UP000662111"/>
    </source>
</evidence>
<evidence type="ECO:0000256" key="1">
    <source>
        <dbReference type="SAM" id="MobiDB-lite"/>
    </source>
</evidence>
<evidence type="ECO:0000259" key="3">
    <source>
        <dbReference type="SMART" id="SM00460"/>
    </source>
</evidence>
<evidence type="ECO:0000313" key="4">
    <source>
        <dbReference type="EMBL" id="GGK68563.1"/>
    </source>
</evidence>
<dbReference type="PANTHER" id="PTHR42736:SF1">
    <property type="entry name" value="PROTEIN-GLUTAMINE GAMMA-GLUTAMYLTRANSFERASE"/>
    <property type="match status" value="1"/>
</dbReference>
<comment type="caution">
    <text evidence="4">The sequence shown here is derived from an EMBL/GenBank/DDBJ whole genome shotgun (WGS) entry which is preliminary data.</text>
</comment>
<keyword evidence="2" id="KW-1133">Transmembrane helix</keyword>
<keyword evidence="2" id="KW-0472">Membrane</keyword>
<feature type="transmembrane region" description="Helical" evidence="2">
    <location>
        <begin position="128"/>
        <end position="147"/>
    </location>
</feature>
<feature type="domain" description="Transglutaminase-like" evidence="3">
    <location>
        <begin position="493"/>
        <end position="563"/>
    </location>
</feature>
<keyword evidence="5" id="KW-1185">Reference proteome</keyword>
<protein>
    <submittedName>
        <fullName evidence="4">Transglutaminase</fullName>
    </submittedName>
</protein>
<dbReference type="SUPFAM" id="SSF54001">
    <property type="entry name" value="Cysteine proteinases"/>
    <property type="match status" value="1"/>
</dbReference>
<dbReference type="Pfam" id="PF11992">
    <property type="entry name" value="TgpA_N"/>
    <property type="match status" value="1"/>
</dbReference>
<gene>
    <name evidence="4" type="ORF">GCM10011509_16170</name>
</gene>
<dbReference type="Proteomes" id="UP000662111">
    <property type="component" value="Unassembled WGS sequence"/>
</dbReference>
<evidence type="ECO:0000256" key="2">
    <source>
        <dbReference type="SAM" id="Phobius"/>
    </source>
</evidence>
<feature type="region of interest" description="Disordered" evidence="1">
    <location>
        <begin position="567"/>
        <end position="610"/>
    </location>
</feature>
<dbReference type="InterPro" id="IPR002931">
    <property type="entry name" value="Transglutaminase-like"/>
</dbReference>
<proteinExistence type="predicted"/>
<feature type="transmembrane region" description="Helical" evidence="2">
    <location>
        <begin position="229"/>
        <end position="248"/>
    </location>
</feature>
<dbReference type="InterPro" id="IPR038765">
    <property type="entry name" value="Papain-like_cys_pep_sf"/>
</dbReference>
<feature type="compositionally biased region" description="Low complexity" evidence="1">
    <location>
        <begin position="576"/>
        <end position="604"/>
    </location>
</feature>